<organism evidence="1 2">
    <name type="scientific">Pyropia yezoensis</name>
    <name type="common">Susabi-nori</name>
    <name type="synonym">Porphyra yezoensis</name>
    <dbReference type="NCBI Taxonomy" id="2788"/>
    <lineage>
        <taxon>Eukaryota</taxon>
        <taxon>Rhodophyta</taxon>
        <taxon>Bangiophyceae</taxon>
        <taxon>Bangiales</taxon>
        <taxon>Bangiaceae</taxon>
        <taxon>Pyropia</taxon>
    </lineage>
</organism>
<dbReference type="EMBL" id="CM020620">
    <property type="protein sequence ID" value="KAK1867006.1"/>
    <property type="molecule type" value="Genomic_DNA"/>
</dbReference>
<sequence length="587" mass="60633">MATSGAFIRACPLPRQWFAPRGGGGVTGRRPPLRPALSPAAARRRAVVAPPPLRMAAPNERPGSSRHTGGDEDAALAAAVDTKVRATVEASGSDGGGDGNGAGSGGVVPQTSEAAATAAVDAEVVSSNSSTDILRLAAVGGVCSVIAAILQHSWVADHRDATMTTIFVLGYAGIILEELLDFHKTGVALLMGVGIWVTLMTASPDHALVVSELSEQVSSISEILFFLIGASTIVEIVDAHQGFKIVTDAIRTNNRRVLLWAIGFITFFMSSVLDNLTSTIVMVSLLRKLIDDPKERWLYGAAVVIAANAGGAWTPIGDVTTTMLWIGGQVTAAATIKGLVIPSLVSLVVTLGIMSPPLRGDVVRPSTSGNDVMAPRGKLVFWTGLAALLSVPVFKAVTGLPPYLGMLSGLGVVWLVTDVIHAGEEDREELRGSAAVSRIDTSGVLFFLGILLAVAGLESAGILREVAVYLDAHIASREIIAAVIGLVSAVVDNVPLVAATMGMYSLDSVPPDSPLWQLIAFAAGTGGSMLIIGSAAGVALMGLEKVDFFWYFKKASLPAFAGFAAGIATYAAMATLHLPALGTAAGM</sequence>
<comment type="caution">
    <text evidence="1">The sequence shown here is derived from an EMBL/GenBank/DDBJ whole genome shotgun (WGS) entry which is preliminary data.</text>
</comment>
<gene>
    <name evidence="1" type="ORF">I4F81_009519</name>
</gene>
<keyword evidence="2" id="KW-1185">Reference proteome</keyword>
<name>A0ACC3CB59_PYRYE</name>
<proteinExistence type="predicted"/>
<dbReference type="Proteomes" id="UP000798662">
    <property type="component" value="Chromosome 3"/>
</dbReference>
<evidence type="ECO:0000313" key="1">
    <source>
        <dbReference type="EMBL" id="KAK1867006.1"/>
    </source>
</evidence>
<evidence type="ECO:0000313" key="2">
    <source>
        <dbReference type="Proteomes" id="UP000798662"/>
    </source>
</evidence>
<accession>A0ACC3CB59</accession>
<protein>
    <submittedName>
        <fullName evidence="1">Uncharacterized protein</fullName>
    </submittedName>
</protein>
<reference evidence="1" key="1">
    <citation type="submission" date="2019-11" db="EMBL/GenBank/DDBJ databases">
        <title>Nori genome reveals adaptations in red seaweeds to the harsh intertidal environment.</title>
        <authorList>
            <person name="Wang D."/>
            <person name="Mao Y."/>
        </authorList>
    </citation>
    <scope>NUCLEOTIDE SEQUENCE</scope>
    <source>
        <tissue evidence="1">Gametophyte</tissue>
    </source>
</reference>